<dbReference type="RefSeq" id="WP_379812588.1">
    <property type="nucleotide sequence ID" value="NZ_JBHUPC010000020.1"/>
</dbReference>
<accession>A0ABW5YP66</accession>
<sequence>MRLSHDEEENNLSLSKFESMLKTNKVFFFDSEEFEDIILHYMDTGRMNLAKKALKLALDQHPKSTGLKLVQVELLVFEDKLDIAEKLLNDLYAIEPHNEEIYIQRANIFSKRDQHDKAIASLETALEYTDDYADVYSMIGMEYLFMDNLEKAKSYFIKCLDEDIEDYSALYNVVYCFDFLDQNNEAIAYLESFIDKNPYCEVAWHQLGRQFYAVKNYEKSVWAFDYATLIDENFLGAYLEKAKGLEKLKRYQEAIDCYNITMELDDATSFALLRVGKCYERLGNIEQALKYYHKTVHEDPLLDKGWIAITDFYIRQKNYQKALYYVNKAIGIDGDNSLYWKRFAVINQSLDNYEEAELGYRKSFENGDINLDTFILWANMLQVLGEYETAIEILLQSLDLFPNEYEIEYRLAGLYYLVGDTKKGKFHLVNGLQLNFKNHSIIEDYFPSVWNKKTIQNLIAKHKI</sequence>
<keyword evidence="1" id="KW-0802">TPR repeat</keyword>
<dbReference type="Pfam" id="PF13174">
    <property type="entry name" value="TPR_6"/>
    <property type="match status" value="2"/>
</dbReference>
<evidence type="ECO:0000256" key="1">
    <source>
        <dbReference type="PROSITE-ProRule" id="PRU00339"/>
    </source>
</evidence>
<comment type="caution">
    <text evidence="2">The sequence shown here is derived from an EMBL/GenBank/DDBJ whole genome shotgun (WGS) entry which is preliminary data.</text>
</comment>
<name>A0ABW5YP66_9FLAO</name>
<reference evidence="3" key="1">
    <citation type="journal article" date="2019" name="Int. J. Syst. Evol. Microbiol.">
        <title>The Global Catalogue of Microorganisms (GCM) 10K type strain sequencing project: providing services to taxonomists for standard genome sequencing and annotation.</title>
        <authorList>
            <consortium name="The Broad Institute Genomics Platform"/>
            <consortium name="The Broad Institute Genome Sequencing Center for Infectious Disease"/>
            <person name="Wu L."/>
            <person name="Ma J."/>
        </authorList>
    </citation>
    <scope>NUCLEOTIDE SEQUENCE [LARGE SCALE GENOMIC DNA]</scope>
    <source>
        <strain evidence="3">KCTC 22671</strain>
    </source>
</reference>
<dbReference type="EMBL" id="JBHUPC010000020">
    <property type="protein sequence ID" value="MFD2892861.1"/>
    <property type="molecule type" value="Genomic_DNA"/>
</dbReference>
<evidence type="ECO:0000313" key="3">
    <source>
        <dbReference type="Proteomes" id="UP001597534"/>
    </source>
</evidence>
<feature type="repeat" description="TPR" evidence="1">
    <location>
        <begin position="303"/>
        <end position="336"/>
    </location>
</feature>
<dbReference type="SUPFAM" id="SSF81901">
    <property type="entry name" value="HCP-like"/>
    <property type="match status" value="1"/>
</dbReference>
<proteinExistence type="predicted"/>
<feature type="repeat" description="TPR" evidence="1">
    <location>
        <begin position="269"/>
        <end position="302"/>
    </location>
</feature>
<organism evidence="2 3">
    <name type="scientific">Flavobacterium chuncheonense</name>
    <dbReference type="NCBI Taxonomy" id="2026653"/>
    <lineage>
        <taxon>Bacteria</taxon>
        <taxon>Pseudomonadati</taxon>
        <taxon>Bacteroidota</taxon>
        <taxon>Flavobacteriia</taxon>
        <taxon>Flavobacteriales</taxon>
        <taxon>Flavobacteriaceae</taxon>
        <taxon>Flavobacterium</taxon>
    </lineage>
</organism>
<gene>
    <name evidence="2" type="ORF">ACFS5J_12645</name>
</gene>
<feature type="repeat" description="TPR" evidence="1">
    <location>
        <begin position="133"/>
        <end position="166"/>
    </location>
</feature>
<dbReference type="Pfam" id="PF13181">
    <property type="entry name" value="TPR_8"/>
    <property type="match status" value="2"/>
</dbReference>
<dbReference type="SMART" id="SM00028">
    <property type="entry name" value="TPR"/>
    <property type="match status" value="10"/>
</dbReference>
<keyword evidence="3" id="KW-1185">Reference proteome</keyword>
<protein>
    <submittedName>
        <fullName evidence="2">Tetratricopeptide repeat protein</fullName>
    </submittedName>
</protein>
<evidence type="ECO:0000313" key="2">
    <source>
        <dbReference type="EMBL" id="MFD2892861.1"/>
    </source>
</evidence>
<dbReference type="InterPro" id="IPR011990">
    <property type="entry name" value="TPR-like_helical_dom_sf"/>
</dbReference>
<dbReference type="PANTHER" id="PTHR12558">
    <property type="entry name" value="CELL DIVISION CYCLE 16,23,27"/>
    <property type="match status" value="1"/>
</dbReference>
<dbReference type="PROSITE" id="PS50005">
    <property type="entry name" value="TPR"/>
    <property type="match status" value="3"/>
</dbReference>
<dbReference type="Proteomes" id="UP001597534">
    <property type="component" value="Unassembled WGS sequence"/>
</dbReference>
<dbReference type="PANTHER" id="PTHR12558:SF13">
    <property type="entry name" value="CELL DIVISION CYCLE PROTEIN 27 HOMOLOG"/>
    <property type="match status" value="1"/>
</dbReference>
<dbReference type="InterPro" id="IPR019734">
    <property type="entry name" value="TPR_rpt"/>
</dbReference>
<dbReference type="Gene3D" id="1.25.40.10">
    <property type="entry name" value="Tetratricopeptide repeat domain"/>
    <property type="match status" value="3"/>
</dbReference>
<dbReference type="SUPFAM" id="SSF48452">
    <property type="entry name" value="TPR-like"/>
    <property type="match status" value="1"/>
</dbReference>